<dbReference type="GO" id="GO:0004601">
    <property type="term" value="F:peroxidase activity"/>
    <property type="evidence" value="ECO:0007669"/>
    <property type="project" value="InterPro"/>
</dbReference>
<dbReference type="PANTHER" id="PTHR42830:SF1">
    <property type="entry name" value="OSMOTICALLY INDUCIBLE FAMILY PROTEIN"/>
    <property type="match status" value="1"/>
</dbReference>
<name>A0A158BAJ0_9BURK</name>
<proteinExistence type="predicted"/>
<dbReference type="InterPro" id="IPR019904">
    <property type="entry name" value="Peroxiredoxin_OsmC"/>
</dbReference>
<evidence type="ECO:0000313" key="1">
    <source>
        <dbReference type="EMBL" id="SAK67075.1"/>
    </source>
</evidence>
<dbReference type="SUPFAM" id="SSF82784">
    <property type="entry name" value="OsmC-like"/>
    <property type="match status" value="1"/>
</dbReference>
<dbReference type="Proteomes" id="UP000054624">
    <property type="component" value="Unassembled WGS sequence"/>
</dbReference>
<dbReference type="Pfam" id="PF02566">
    <property type="entry name" value="OsmC"/>
    <property type="match status" value="1"/>
</dbReference>
<dbReference type="Gene3D" id="3.30.300.20">
    <property type="match status" value="1"/>
</dbReference>
<dbReference type="NCBIfam" id="TIGR03562">
    <property type="entry name" value="osmo_induc_OsmC"/>
    <property type="match status" value="1"/>
</dbReference>
<dbReference type="InterPro" id="IPR052707">
    <property type="entry name" value="OsmC_Ohr_Peroxiredoxin"/>
</dbReference>
<sequence>MQALRLSKGAGPGTAHANRQFQFHLWRTLVQKTASAKWSGGIKDGKGFISTQTGVLNEAPYGFKSRFEEGPGTNPEELIGAAHAGCFTMALSLQLEMAGMKAESLETKSTVTLDKDGDGFTITACQLDLKAKIPGADKAAFDKAAQAAKEGCPVSKLFAGNAKITLNAELVS</sequence>
<evidence type="ECO:0000313" key="2">
    <source>
        <dbReference type="Proteomes" id="UP000054624"/>
    </source>
</evidence>
<reference evidence="2" key="1">
    <citation type="submission" date="2016-01" db="EMBL/GenBank/DDBJ databases">
        <authorList>
            <person name="Peeters Charlotte."/>
        </authorList>
    </citation>
    <scope>NUCLEOTIDE SEQUENCE [LARGE SCALE GENOMIC DNA]</scope>
</reference>
<keyword evidence="2" id="KW-1185">Reference proteome</keyword>
<gene>
    <name evidence="1" type="ORF">AWB76_03922</name>
</gene>
<dbReference type="InterPro" id="IPR036102">
    <property type="entry name" value="OsmC/Ohrsf"/>
</dbReference>
<dbReference type="STRING" id="1777137.AWB76_03922"/>
<accession>A0A158BAJ0</accession>
<dbReference type="PANTHER" id="PTHR42830">
    <property type="entry name" value="OSMOTICALLY INDUCIBLE FAMILY PROTEIN"/>
    <property type="match status" value="1"/>
</dbReference>
<dbReference type="GO" id="GO:0006979">
    <property type="term" value="P:response to oxidative stress"/>
    <property type="evidence" value="ECO:0007669"/>
    <property type="project" value="InterPro"/>
</dbReference>
<protein>
    <submittedName>
        <fullName evidence="1">OsmC family protein</fullName>
    </submittedName>
</protein>
<dbReference type="EMBL" id="FCOI02000013">
    <property type="protein sequence ID" value="SAK67075.1"/>
    <property type="molecule type" value="Genomic_DNA"/>
</dbReference>
<dbReference type="AlphaFoldDB" id="A0A158BAJ0"/>
<organism evidence="1 2">
    <name type="scientific">Caballeronia temeraria</name>
    <dbReference type="NCBI Taxonomy" id="1777137"/>
    <lineage>
        <taxon>Bacteria</taxon>
        <taxon>Pseudomonadati</taxon>
        <taxon>Pseudomonadota</taxon>
        <taxon>Betaproteobacteria</taxon>
        <taxon>Burkholderiales</taxon>
        <taxon>Burkholderiaceae</taxon>
        <taxon>Caballeronia</taxon>
    </lineage>
</organism>
<dbReference type="InterPro" id="IPR015946">
    <property type="entry name" value="KH_dom-like_a/b"/>
</dbReference>
<dbReference type="InterPro" id="IPR003718">
    <property type="entry name" value="OsmC/Ohr_fam"/>
</dbReference>